<dbReference type="GO" id="GO:0000155">
    <property type="term" value="F:phosphorelay sensor kinase activity"/>
    <property type="evidence" value="ECO:0007669"/>
    <property type="project" value="InterPro"/>
</dbReference>
<proteinExistence type="predicted"/>
<dbReference type="SMART" id="SM00448">
    <property type="entry name" value="REC"/>
    <property type="match status" value="1"/>
</dbReference>
<evidence type="ECO:0000313" key="12">
    <source>
        <dbReference type="EMBL" id="PWD98933.1"/>
    </source>
</evidence>
<dbReference type="InterPro" id="IPR004358">
    <property type="entry name" value="Sig_transdc_His_kin-like_C"/>
</dbReference>
<evidence type="ECO:0000313" key="13">
    <source>
        <dbReference type="Proteomes" id="UP000244956"/>
    </source>
</evidence>
<comment type="caution">
    <text evidence="12">The sequence shown here is derived from an EMBL/GenBank/DDBJ whole genome shotgun (WGS) entry which is preliminary data.</text>
</comment>
<evidence type="ECO:0000259" key="9">
    <source>
        <dbReference type="PROSITE" id="PS50110"/>
    </source>
</evidence>
<feature type="domain" description="PAC" evidence="11">
    <location>
        <begin position="462"/>
        <end position="516"/>
    </location>
</feature>
<evidence type="ECO:0000256" key="1">
    <source>
        <dbReference type="ARBA" id="ARBA00000085"/>
    </source>
</evidence>
<feature type="domain" description="Response regulatory" evidence="9">
    <location>
        <begin position="896"/>
        <end position="1015"/>
    </location>
</feature>
<keyword evidence="7" id="KW-0175">Coiled coil</keyword>
<dbReference type="Pfam" id="PF08447">
    <property type="entry name" value="PAS_3"/>
    <property type="match status" value="2"/>
</dbReference>
<feature type="domain" description="PAC" evidence="11">
    <location>
        <begin position="78"/>
        <end position="131"/>
    </location>
</feature>
<feature type="domain" description="PAC" evidence="11">
    <location>
        <begin position="343"/>
        <end position="394"/>
    </location>
</feature>
<dbReference type="InterPro" id="IPR011006">
    <property type="entry name" value="CheY-like_superfamily"/>
</dbReference>
<dbReference type="InterPro" id="IPR036890">
    <property type="entry name" value="HATPase_C_sf"/>
</dbReference>
<accession>A0A2U2B7B7</accession>
<keyword evidence="3 6" id="KW-0597">Phosphoprotein</keyword>
<organism evidence="12 13">
    <name type="scientific">Marinilabilia rubra</name>
    <dbReference type="NCBI Taxonomy" id="2162893"/>
    <lineage>
        <taxon>Bacteria</taxon>
        <taxon>Pseudomonadati</taxon>
        <taxon>Bacteroidota</taxon>
        <taxon>Bacteroidia</taxon>
        <taxon>Marinilabiliales</taxon>
        <taxon>Marinilabiliaceae</taxon>
        <taxon>Marinilabilia</taxon>
    </lineage>
</organism>
<dbReference type="PRINTS" id="PR00344">
    <property type="entry name" value="BCTRLSENSOR"/>
</dbReference>
<dbReference type="InterPro" id="IPR003594">
    <property type="entry name" value="HATPase_dom"/>
</dbReference>
<sequence>MVTTNQLFDALFKNELLSYTLIDPQLNVIDSNKFSRDQAKIVFGKDMAVGDCILEYVRKQDMEGFLKNFNQSLTGKEIIVEKSMTASSDGQIHWYKFQFLPVKGEEGNVNAVCLVSDKITERKKYQQKLERKERLYRLLADNASDVIWLMNDRLEFEYISPSFEKKFGYSNEEALKLSLRELCAPQDYDRIKGLADTEIRKFAIDPESNYREVSVELGLKNKGGRIIPSEITARIFKDPSSSQKFYVEGITRDISHRIEMEKQLHLSREKFNKLITNISSIAIQGYKPDGTVIFWDRTSEKLYGYSKEEALGSNLLDLIIPPQMRNGVQAAIENMAKTGEIVPQEELELINKDGTPVQVLSSHIVLDEGKGEKELYCLDIDISSQKEAMNEWKKYQQLVEQSPNTIVLTDLDGVIEYVNPGFEELTGYSAEEAKGSKPGILGAGDTPVEVYRDLWETIKSGREWRGVFKNKKKDGEIYYESAVISPVYDTNGSMTHFAAIKEDITAERHMIQALRESEEKFRQLAENVDEVFWLRTDDEMLYINPMFEKVYGIPFEKNYEDPNIFLSFILPEDKEQVLEKLRREVLLGRERVSLEYRIKRPDGEIRWIQGQTYPISDHGGKNKRVGLARDITERKRFENELRKAKEEAEKSDRLKASFLRNMSHEIRTPMNAILGFSELLSRGIVTEEKRGMYLDTIVSSTQKLLEIVDDIMIISQLDSGNIKLNVREVNPSEIISGLYNKYKNEIPDSITLKTVTCEEPKQLLIDKVRWQTVFDKLLSNAIKFTPKGTVEFGFKCKKSHVQFFVKDTGIGIEQDMLDTVFEPFRQGETEANRIYGGNGLGLTIAQQLANIMGTRLCVESKPGDGSFFYINYRDLLYERKGTEESEENVHSVRTFRLLIADDESNNCFYLRELIENTFPDTDFKILEAGDGEQAVEQCRKNTDLDMVLMDIKMPGVNGFEATRRIRGFSSHLPVIAQTALSVEEDFRKIEEAGCDDYLTKPIGREALERIFKKYLFSGRGGEN</sequence>
<dbReference type="Gene3D" id="3.30.565.10">
    <property type="entry name" value="Histidine kinase-like ATPase, C-terminal domain"/>
    <property type="match status" value="1"/>
</dbReference>
<evidence type="ECO:0000256" key="3">
    <source>
        <dbReference type="ARBA" id="ARBA00022553"/>
    </source>
</evidence>
<dbReference type="AlphaFoldDB" id="A0A2U2B7B7"/>
<feature type="coiled-coil region" evidence="7">
    <location>
        <begin position="627"/>
        <end position="654"/>
    </location>
</feature>
<dbReference type="PROSITE" id="PS50113">
    <property type="entry name" value="PAC"/>
    <property type="match status" value="4"/>
</dbReference>
<feature type="domain" description="PAS" evidence="10">
    <location>
        <begin position="132"/>
        <end position="202"/>
    </location>
</feature>
<feature type="domain" description="PAS" evidence="10">
    <location>
        <begin position="267"/>
        <end position="339"/>
    </location>
</feature>
<protein>
    <recommendedName>
        <fullName evidence="2">histidine kinase</fullName>
        <ecNumber evidence="2">2.7.13.3</ecNumber>
    </recommendedName>
</protein>
<reference evidence="12 13" key="1">
    <citation type="submission" date="2018-05" db="EMBL/GenBank/DDBJ databases">
        <title>Marinilabilia rubrum sp. nov., isolated from saltern sediment.</title>
        <authorList>
            <person name="Zhang R."/>
        </authorList>
    </citation>
    <scope>NUCLEOTIDE SEQUENCE [LARGE SCALE GENOMIC DNA]</scope>
    <source>
        <strain evidence="12 13">WTE16</strain>
    </source>
</reference>
<dbReference type="Pfam" id="PF00512">
    <property type="entry name" value="HisKA"/>
    <property type="match status" value="1"/>
</dbReference>
<dbReference type="RefSeq" id="WP_109264932.1">
    <property type="nucleotide sequence ID" value="NZ_QEWP01000010.1"/>
</dbReference>
<dbReference type="CDD" id="cd00082">
    <property type="entry name" value="HisKA"/>
    <property type="match status" value="1"/>
</dbReference>
<dbReference type="InterPro" id="IPR013655">
    <property type="entry name" value="PAS_fold_3"/>
</dbReference>
<feature type="modified residue" description="4-aspartylphosphate" evidence="6">
    <location>
        <position position="950"/>
    </location>
</feature>
<dbReference type="SMART" id="SM00388">
    <property type="entry name" value="HisKA"/>
    <property type="match status" value="1"/>
</dbReference>
<dbReference type="SMART" id="SM00387">
    <property type="entry name" value="HATPase_c"/>
    <property type="match status" value="1"/>
</dbReference>
<dbReference type="Pfam" id="PF08448">
    <property type="entry name" value="PAS_4"/>
    <property type="match status" value="1"/>
</dbReference>
<dbReference type="EMBL" id="QEWP01000010">
    <property type="protein sequence ID" value="PWD98933.1"/>
    <property type="molecule type" value="Genomic_DNA"/>
</dbReference>
<keyword evidence="4" id="KW-0808">Transferase</keyword>
<evidence type="ECO:0000259" key="11">
    <source>
        <dbReference type="PROSITE" id="PS50113"/>
    </source>
</evidence>
<dbReference type="PROSITE" id="PS50109">
    <property type="entry name" value="HIS_KIN"/>
    <property type="match status" value="1"/>
</dbReference>
<dbReference type="InterPro" id="IPR003661">
    <property type="entry name" value="HisK_dim/P_dom"/>
</dbReference>
<gene>
    <name evidence="12" type="ORF">DDZ16_13130</name>
</gene>
<dbReference type="InterPro" id="IPR013767">
    <property type="entry name" value="PAS_fold"/>
</dbReference>
<name>A0A2U2B7B7_9BACT</name>
<dbReference type="SUPFAM" id="SSF55874">
    <property type="entry name" value="ATPase domain of HSP90 chaperone/DNA topoisomerase II/histidine kinase"/>
    <property type="match status" value="1"/>
</dbReference>
<dbReference type="Pfam" id="PF13426">
    <property type="entry name" value="PAS_9"/>
    <property type="match status" value="1"/>
</dbReference>
<dbReference type="Proteomes" id="UP000244956">
    <property type="component" value="Unassembled WGS sequence"/>
</dbReference>
<evidence type="ECO:0000256" key="5">
    <source>
        <dbReference type="ARBA" id="ARBA00022777"/>
    </source>
</evidence>
<dbReference type="SUPFAM" id="SSF55785">
    <property type="entry name" value="PYP-like sensor domain (PAS domain)"/>
    <property type="match status" value="5"/>
</dbReference>
<dbReference type="SMART" id="SM00086">
    <property type="entry name" value="PAC"/>
    <property type="match status" value="4"/>
</dbReference>
<dbReference type="InterPro" id="IPR013656">
    <property type="entry name" value="PAS_4"/>
</dbReference>
<dbReference type="InterPro" id="IPR001610">
    <property type="entry name" value="PAC"/>
</dbReference>
<dbReference type="CDD" id="cd00130">
    <property type="entry name" value="PAS"/>
    <property type="match status" value="4"/>
</dbReference>
<evidence type="ECO:0000259" key="10">
    <source>
        <dbReference type="PROSITE" id="PS50112"/>
    </source>
</evidence>
<dbReference type="PANTHER" id="PTHR43047">
    <property type="entry name" value="TWO-COMPONENT HISTIDINE PROTEIN KINASE"/>
    <property type="match status" value="1"/>
</dbReference>
<dbReference type="InterPro" id="IPR005467">
    <property type="entry name" value="His_kinase_dom"/>
</dbReference>
<keyword evidence="5" id="KW-0418">Kinase</keyword>
<dbReference type="Gene3D" id="1.10.287.130">
    <property type="match status" value="1"/>
</dbReference>
<dbReference type="SUPFAM" id="SSF52172">
    <property type="entry name" value="CheY-like"/>
    <property type="match status" value="1"/>
</dbReference>
<dbReference type="NCBIfam" id="TIGR00229">
    <property type="entry name" value="sensory_box"/>
    <property type="match status" value="4"/>
</dbReference>
<feature type="coiled-coil region" evidence="7">
    <location>
        <begin position="115"/>
        <end position="142"/>
    </location>
</feature>
<dbReference type="Gene3D" id="3.40.50.2300">
    <property type="match status" value="1"/>
</dbReference>
<dbReference type="Pfam" id="PF00989">
    <property type="entry name" value="PAS"/>
    <property type="match status" value="1"/>
</dbReference>
<dbReference type="PROSITE" id="PS50112">
    <property type="entry name" value="PAS"/>
    <property type="match status" value="4"/>
</dbReference>
<feature type="domain" description="PAS" evidence="10">
    <location>
        <begin position="517"/>
        <end position="588"/>
    </location>
</feature>
<dbReference type="CDD" id="cd17546">
    <property type="entry name" value="REC_hyHK_CKI1_RcsC-like"/>
    <property type="match status" value="1"/>
</dbReference>
<dbReference type="SUPFAM" id="SSF47384">
    <property type="entry name" value="Homodimeric domain of signal transducing histidine kinase"/>
    <property type="match status" value="1"/>
</dbReference>
<feature type="domain" description="PAS" evidence="10">
    <location>
        <begin position="391"/>
        <end position="435"/>
    </location>
</feature>
<dbReference type="PROSITE" id="PS50110">
    <property type="entry name" value="RESPONSE_REGULATORY"/>
    <property type="match status" value="1"/>
</dbReference>
<dbReference type="EC" id="2.7.13.3" evidence="2"/>
<dbReference type="GO" id="GO:0006355">
    <property type="term" value="P:regulation of DNA-templated transcription"/>
    <property type="evidence" value="ECO:0007669"/>
    <property type="project" value="InterPro"/>
</dbReference>
<dbReference type="OrthoDB" id="9796457at2"/>
<dbReference type="InterPro" id="IPR001789">
    <property type="entry name" value="Sig_transdc_resp-reg_receiver"/>
</dbReference>
<dbReference type="Gene3D" id="3.30.450.20">
    <property type="entry name" value="PAS domain"/>
    <property type="match status" value="5"/>
</dbReference>
<dbReference type="InterPro" id="IPR000014">
    <property type="entry name" value="PAS"/>
</dbReference>
<dbReference type="InterPro" id="IPR036097">
    <property type="entry name" value="HisK_dim/P_sf"/>
</dbReference>
<comment type="catalytic activity">
    <reaction evidence="1">
        <text>ATP + protein L-histidine = ADP + protein N-phospho-L-histidine.</text>
        <dbReference type="EC" id="2.7.13.3"/>
    </reaction>
</comment>
<evidence type="ECO:0000259" key="8">
    <source>
        <dbReference type="PROSITE" id="PS50109"/>
    </source>
</evidence>
<dbReference type="SMART" id="SM00091">
    <property type="entry name" value="PAS"/>
    <property type="match status" value="4"/>
</dbReference>
<dbReference type="InterPro" id="IPR000700">
    <property type="entry name" value="PAS-assoc_C"/>
</dbReference>
<evidence type="ECO:0000256" key="7">
    <source>
        <dbReference type="SAM" id="Coils"/>
    </source>
</evidence>
<feature type="domain" description="Histidine kinase" evidence="8">
    <location>
        <begin position="661"/>
        <end position="876"/>
    </location>
</feature>
<dbReference type="InterPro" id="IPR035965">
    <property type="entry name" value="PAS-like_dom_sf"/>
</dbReference>
<feature type="domain" description="PAC" evidence="11">
    <location>
        <begin position="592"/>
        <end position="643"/>
    </location>
</feature>
<dbReference type="Pfam" id="PF02518">
    <property type="entry name" value="HATPase_c"/>
    <property type="match status" value="1"/>
</dbReference>
<evidence type="ECO:0000256" key="4">
    <source>
        <dbReference type="ARBA" id="ARBA00022679"/>
    </source>
</evidence>
<dbReference type="Pfam" id="PF00072">
    <property type="entry name" value="Response_reg"/>
    <property type="match status" value="1"/>
</dbReference>
<keyword evidence="13" id="KW-1185">Reference proteome</keyword>
<evidence type="ECO:0000256" key="2">
    <source>
        <dbReference type="ARBA" id="ARBA00012438"/>
    </source>
</evidence>
<evidence type="ECO:0000256" key="6">
    <source>
        <dbReference type="PROSITE-ProRule" id="PRU00169"/>
    </source>
</evidence>